<keyword evidence="3" id="KW-0328">Glycosyltransferase</keyword>
<evidence type="ECO:0000256" key="1">
    <source>
        <dbReference type="SAM" id="Phobius"/>
    </source>
</evidence>
<protein>
    <submittedName>
        <fullName evidence="3">Glycosyltransferase</fullName>
        <ecNumber evidence="3">2.4.-.-</ecNumber>
    </submittedName>
</protein>
<dbReference type="EMBL" id="JBAKBA010000053">
    <property type="protein sequence ID" value="MEL0660702.1"/>
    <property type="molecule type" value="Genomic_DNA"/>
</dbReference>
<accession>A0ABU9HFL8</accession>
<keyword evidence="3" id="KW-0808">Transferase</keyword>
<evidence type="ECO:0000313" key="4">
    <source>
        <dbReference type="Proteomes" id="UP001366060"/>
    </source>
</evidence>
<dbReference type="GO" id="GO:0016757">
    <property type="term" value="F:glycosyltransferase activity"/>
    <property type="evidence" value="ECO:0007669"/>
    <property type="project" value="UniProtKB-KW"/>
</dbReference>
<dbReference type="RefSeq" id="WP_341629105.1">
    <property type="nucleotide sequence ID" value="NZ_JBAKBA010000053.1"/>
</dbReference>
<evidence type="ECO:0000259" key="2">
    <source>
        <dbReference type="Pfam" id="PF00534"/>
    </source>
</evidence>
<dbReference type="PANTHER" id="PTHR12526">
    <property type="entry name" value="GLYCOSYLTRANSFERASE"/>
    <property type="match status" value="1"/>
</dbReference>
<dbReference type="Proteomes" id="UP001366060">
    <property type="component" value="Unassembled WGS sequence"/>
</dbReference>
<reference evidence="3 4" key="1">
    <citation type="submission" date="2024-02" db="EMBL/GenBank/DDBJ databases">
        <title>Bacteria isolated from the canopy kelp, Nereocystis luetkeana.</title>
        <authorList>
            <person name="Pfister C.A."/>
            <person name="Younker I.T."/>
            <person name="Light S.H."/>
        </authorList>
    </citation>
    <scope>NUCLEOTIDE SEQUENCE [LARGE SCALE GENOMIC DNA]</scope>
    <source>
        <strain evidence="3 4">TI.2.07</strain>
    </source>
</reference>
<keyword evidence="4" id="KW-1185">Reference proteome</keyword>
<name>A0ABU9HFL8_9GAMM</name>
<sequence>MSSQGSANFFQHCYRYLLRLILIFHYCLVKIFKLIPSKKKSIQPVRILATGTFYSDHWLITHLRPMANAVNCSSLTMVASVPVPELNKVSGVYAPQWLTKLLGQVGARLVYFTWVAITTRPDVLVGFHILVNGLFVVVLAKLIGAKSVYICGGGPREVRGGGIETENRIFNRIGQTDYFIEKMLLKSVNEMDLVVSMGTSAIKYFKEKGVSTPFEIVPGGFDDHLFMPLESVEKEYDLILIGRLSEVKRVDRFLEAIKLAKRSLPTLKAAIVGDGPDKDKLQGLAKKLGLEQNVDFVGWQDNVHLWLQRSKCFVLTSDSEGLSQALIQAMMCGLPAITSNVGDLGDLLVNDVNGYLIDDLTSDGFSRAFISLFTVGVGFNQFSQNAYTSTKNYSVAEVEKQWTEIFYTF</sequence>
<dbReference type="Pfam" id="PF00534">
    <property type="entry name" value="Glycos_transf_1"/>
    <property type="match status" value="1"/>
</dbReference>
<keyword evidence="1" id="KW-1133">Transmembrane helix</keyword>
<feature type="transmembrane region" description="Helical" evidence="1">
    <location>
        <begin position="16"/>
        <end position="35"/>
    </location>
</feature>
<feature type="domain" description="Glycosyl transferase family 1" evidence="2">
    <location>
        <begin position="229"/>
        <end position="386"/>
    </location>
</feature>
<keyword evidence="1" id="KW-0812">Transmembrane</keyword>
<gene>
    <name evidence="3" type="ORF">V6255_16325</name>
</gene>
<comment type="caution">
    <text evidence="3">The sequence shown here is derived from an EMBL/GenBank/DDBJ whole genome shotgun (WGS) entry which is preliminary data.</text>
</comment>
<dbReference type="EC" id="2.4.-.-" evidence="3"/>
<keyword evidence="1" id="KW-0472">Membrane</keyword>
<evidence type="ECO:0000313" key="3">
    <source>
        <dbReference type="EMBL" id="MEL0660702.1"/>
    </source>
</evidence>
<proteinExistence type="predicted"/>
<dbReference type="InterPro" id="IPR001296">
    <property type="entry name" value="Glyco_trans_1"/>
</dbReference>
<feature type="transmembrane region" description="Helical" evidence="1">
    <location>
        <begin position="123"/>
        <end position="143"/>
    </location>
</feature>
<organism evidence="3 4">
    <name type="scientific">Psychromonas arctica</name>
    <dbReference type="NCBI Taxonomy" id="168275"/>
    <lineage>
        <taxon>Bacteria</taxon>
        <taxon>Pseudomonadati</taxon>
        <taxon>Pseudomonadota</taxon>
        <taxon>Gammaproteobacteria</taxon>
        <taxon>Alteromonadales</taxon>
        <taxon>Psychromonadaceae</taxon>
        <taxon>Psychromonas</taxon>
    </lineage>
</organism>
<dbReference type="Gene3D" id="3.40.50.2000">
    <property type="entry name" value="Glycogen Phosphorylase B"/>
    <property type="match status" value="2"/>
</dbReference>
<dbReference type="SUPFAM" id="SSF53756">
    <property type="entry name" value="UDP-Glycosyltransferase/glycogen phosphorylase"/>
    <property type="match status" value="1"/>
</dbReference>